<organism evidence="13 14">
    <name type="scientific">Sorangium cellulosum</name>
    <name type="common">Polyangium cellulosum</name>
    <dbReference type="NCBI Taxonomy" id="56"/>
    <lineage>
        <taxon>Bacteria</taxon>
        <taxon>Pseudomonadati</taxon>
        <taxon>Myxococcota</taxon>
        <taxon>Polyangia</taxon>
        <taxon>Polyangiales</taxon>
        <taxon>Polyangiaceae</taxon>
        <taxon>Sorangium</taxon>
    </lineage>
</organism>
<dbReference type="AlphaFoldDB" id="A0A150SDN0"/>
<sequence>MSSPLADPALFHVGPVPVTESTLTSFAITAALGGASALLGRRLSVTPGRLQAATEVVVAAIGDQVRAIVRRAPAPYLPLLGTLFLFLVAANCAGVLPMVHAPTERIETPLALALIVFFSVAGYGVRAHGLLGYLKRFLEPSPLLAPIHLLSQATRTFSLMMRLLGNIMSHGLVLAVVVSVAGFLVPVPIMAFALFVGIVQSYIFTVLAAVYVGAAIEDQVDGRAA</sequence>
<dbReference type="InterPro" id="IPR045082">
    <property type="entry name" value="ATP_syn_F0_a_bact/chloroplast"/>
</dbReference>
<dbReference type="HAMAP" id="MF_01393">
    <property type="entry name" value="ATP_synth_a_bact"/>
    <property type="match status" value="1"/>
</dbReference>
<dbReference type="Gene3D" id="1.20.120.220">
    <property type="entry name" value="ATP synthase, F0 complex, subunit A"/>
    <property type="match status" value="1"/>
</dbReference>
<keyword evidence="3 11" id="KW-0813">Transport</keyword>
<dbReference type="GO" id="GO:0045259">
    <property type="term" value="C:proton-transporting ATP synthase complex"/>
    <property type="evidence" value="ECO:0007669"/>
    <property type="project" value="UniProtKB-KW"/>
</dbReference>
<comment type="function">
    <text evidence="11 12">Key component of the proton channel; it plays a direct role in the translocation of protons across the membrane.</text>
</comment>
<protein>
    <recommendedName>
        <fullName evidence="11 12">ATP synthase subunit a</fullName>
    </recommendedName>
    <alternativeName>
        <fullName evidence="11">ATP synthase F0 sector subunit a</fullName>
    </alternativeName>
    <alternativeName>
        <fullName evidence="11">F-ATPase subunit 6</fullName>
    </alternativeName>
</protein>
<evidence type="ECO:0000256" key="3">
    <source>
        <dbReference type="ARBA" id="ARBA00022448"/>
    </source>
</evidence>
<comment type="similarity">
    <text evidence="2 11 12">Belongs to the ATPase A chain family.</text>
</comment>
<gene>
    <name evidence="11" type="primary">atpB</name>
    <name evidence="13" type="ORF">BE17_39410</name>
</gene>
<evidence type="ECO:0000256" key="2">
    <source>
        <dbReference type="ARBA" id="ARBA00006810"/>
    </source>
</evidence>
<dbReference type="GO" id="GO:0046933">
    <property type="term" value="F:proton-transporting ATP synthase activity, rotational mechanism"/>
    <property type="evidence" value="ECO:0007669"/>
    <property type="project" value="UniProtKB-UniRule"/>
</dbReference>
<comment type="subcellular location">
    <subcellularLocation>
        <location evidence="11 12">Cell membrane</location>
        <topology evidence="11 12">Multi-pass membrane protein</topology>
    </subcellularLocation>
    <subcellularLocation>
        <location evidence="1">Membrane</location>
        <topology evidence="1">Multi-pass membrane protein</topology>
    </subcellularLocation>
</comment>
<feature type="transmembrane region" description="Helical" evidence="11">
    <location>
        <begin position="23"/>
        <end position="40"/>
    </location>
</feature>
<dbReference type="Proteomes" id="UP000075635">
    <property type="component" value="Unassembled WGS sequence"/>
</dbReference>
<dbReference type="NCBIfam" id="TIGR01131">
    <property type="entry name" value="ATP_synt_6_or_A"/>
    <property type="match status" value="1"/>
</dbReference>
<feature type="transmembrane region" description="Helical" evidence="11">
    <location>
        <begin position="163"/>
        <end position="185"/>
    </location>
</feature>
<keyword evidence="10 11" id="KW-0066">ATP synthesis</keyword>
<dbReference type="SUPFAM" id="SSF81336">
    <property type="entry name" value="F1F0 ATP synthase subunit A"/>
    <property type="match status" value="1"/>
</dbReference>
<dbReference type="InterPro" id="IPR000568">
    <property type="entry name" value="ATP_synth_F0_asu"/>
</dbReference>
<dbReference type="Pfam" id="PF00119">
    <property type="entry name" value="ATP-synt_A"/>
    <property type="match status" value="1"/>
</dbReference>
<evidence type="ECO:0000313" key="13">
    <source>
        <dbReference type="EMBL" id="KYF90584.1"/>
    </source>
</evidence>
<evidence type="ECO:0000256" key="7">
    <source>
        <dbReference type="ARBA" id="ARBA00022989"/>
    </source>
</evidence>
<proteinExistence type="inferred from homology"/>
<dbReference type="InterPro" id="IPR035908">
    <property type="entry name" value="F0_ATP_A_sf"/>
</dbReference>
<keyword evidence="7 11" id="KW-1133">Transmembrane helix</keyword>
<keyword evidence="4 11" id="KW-0138">CF(0)</keyword>
<dbReference type="EMBL" id="JEMB01001098">
    <property type="protein sequence ID" value="KYF90584.1"/>
    <property type="molecule type" value="Genomic_DNA"/>
</dbReference>
<dbReference type="CDD" id="cd00310">
    <property type="entry name" value="ATP-synt_Fo_a_6"/>
    <property type="match status" value="1"/>
</dbReference>
<evidence type="ECO:0000313" key="14">
    <source>
        <dbReference type="Proteomes" id="UP000075635"/>
    </source>
</evidence>
<evidence type="ECO:0000256" key="10">
    <source>
        <dbReference type="ARBA" id="ARBA00023310"/>
    </source>
</evidence>
<keyword evidence="9 11" id="KW-0472">Membrane</keyword>
<evidence type="ECO:0000256" key="4">
    <source>
        <dbReference type="ARBA" id="ARBA00022547"/>
    </source>
</evidence>
<keyword evidence="6 11" id="KW-0375">Hydrogen ion transport</keyword>
<keyword evidence="11" id="KW-1003">Cell membrane</keyword>
<evidence type="ECO:0000256" key="5">
    <source>
        <dbReference type="ARBA" id="ARBA00022692"/>
    </source>
</evidence>
<evidence type="ECO:0000256" key="1">
    <source>
        <dbReference type="ARBA" id="ARBA00004141"/>
    </source>
</evidence>
<comment type="caution">
    <text evidence="13">The sequence shown here is derived from an EMBL/GenBank/DDBJ whole genome shotgun (WGS) entry which is preliminary data.</text>
</comment>
<accession>A0A150SDN0</accession>
<evidence type="ECO:0000256" key="9">
    <source>
        <dbReference type="ARBA" id="ARBA00023136"/>
    </source>
</evidence>
<feature type="transmembrane region" description="Helical" evidence="11">
    <location>
        <begin position="111"/>
        <end position="134"/>
    </location>
</feature>
<evidence type="ECO:0000256" key="6">
    <source>
        <dbReference type="ARBA" id="ARBA00022781"/>
    </source>
</evidence>
<name>A0A150SDN0_SORCE</name>
<dbReference type="PANTHER" id="PTHR42823">
    <property type="entry name" value="ATP SYNTHASE SUBUNIT A, CHLOROPLASTIC"/>
    <property type="match status" value="1"/>
</dbReference>
<feature type="transmembrane region" description="Helical" evidence="11">
    <location>
        <begin position="76"/>
        <end position="99"/>
    </location>
</feature>
<evidence type="ECO:0000256" key="11">
    <source>
        <dbReference type="HAMAP-Rule" id="MF_01393"/>
    </source>
</evidence>
<reference evidence="13 14" key="1">
    <citation type="submission" date="2014-02" db="EMBL/GenBank/DDBJ databases">
        <title>The small core and large imbalanced accessory genome model reveals a collaborative survival strategy of Sorangium cellulosum strains in nature.</title>
        <authorList>
            <person name="Han K."/>
            <person name="Peng R."/>
            <person name="Blom J."/>
            <person name="Li Y.-Z."/>
        </authorList>
    </citation>
    <scope>NUCLEOTIDE SEQUENCE [LARGE SCALE GENOMIC DNA]</scope>
    <source>
        <strain evidence="13 14">So0011-07</strain>
    </source>
</reference>
<dbReference type="GO" id="GO:0005886">
    <property type="term" value="C:plasma membrane"/>
    <property type="evidence" value="ECO:0007669"/>
    <property type="project" value="UniProtKB-SubCell"/>
</dbReference>
<evidence type="ECO:0000256" key="12">
    <source>
        <dbReference type="RuleBase" id="RU000483"/>
    </source>
</evidence>
<dbReference type="PANTHER" id="PTHR42823:SF3">
    <property type="entry name" value="ATP SYNTHASE SUBUNIT A, CHLOROPLASTIC"/>
    <property type="match status" value="1"/>
</dbReference>
<feature type="transmembrane region" description="Helical" evidence="11">
    <location>
        <begin position="191"/>
        <end position="216"/>
    </location>
</feature>
<evidence type="ECO:0000256" key="8">
    <source>
        <dbReference type="ARBA" id="ARBA00023065"/>
    </source>
</evidence>
<dbReference type="PRINTS" id="PR00123">
    <property type="entry name" value="ATPASEA"/>
</dbReference>
<keyword evidence="8 11" id="KW-0406">Ion transport</keyword>
<keyword evidence="5 11" id="KW-0812">Transmembrane</keyword>
<dbReference type="GO" id="GO:0042777">
    <property type="term" value="P:proton motive force-driven plasma membrane ATP synthesis"/>
    <property type="evidence" value="ECO:0007669"/>
    <property type="project" value="TreeGrafter"/>
</dbReference>